<organism evidence="5 6">
    <name type="scientific">Mollisia scopiformis</name>
    <name type="common">Conifer needle endophyte fungus</name>
    <name type="synonym">Phialocephala scopiformis</name>
    <dbReference type="NCBI Taxonomy" id="149040"/>
    <lineage>
        <taxon>Eukaryota</taxon>
        <taxon>Fungi</taxon>
        <taxon>Dikarya</taxon>
        <taxon>Ascomycota</taxon>
        <taxon>Pezizomycotina</taxon>
        <taxon>Leotiomycetes</taxon>
        <taxon>Helotiales</taxon>
        <taxon>Mollisiaceae</taxon>
        <taxon>Mollisia</taxon>
    </lineage>
</organism>
<dbReference type="GO" id="GO:0004190">
    <property type="term" value="F:aspartic-type endopeptidase activity"/>
    <property type="evidence" value="ECO:0007669"/>
    <property type="project" value="InterPro"/>
</dbReference>
<dbReference type="GO" id="GO:0006508">
    <property type="term" value="P:proteolysis"/>
    <property type="evidence" value="ECO:0007669"/>
    <property type="project" value="UniProtKB-KW"/>
</dbReference>
<feature type="transmembrane region" description="Helical" evidence="3">
    <location>
        <begin position="419"/>
        <end position="444"/>
    </location>
</feature>
<feature type="compositionally biased region" description="Basic and acidic residues" evidence="2">
    <location>
        <begin position="579"/>
        <end position="593"/>
    </location>
</feature>
<proteinExistence type="inferred from homology"/>
<dbReference type="InterPro" id="IPR034164">
    <property type="entry name" value="Pepsin-like_dom"/>
</dbReference>
<feature type="region of interest" description="Disordered" evidence="2">
    <location>
        <begin position="538"/>
        <end position="593"/>
    </location>
</feature>
<accession>A0A194XGZ4</accession>
<keyword evidence="3" id="KW-0472">Membrane</keyword>
<dbReference type="InterPro" id="IPR001461">
    <property type="entry name" value="Aspartic_peptidase_A1"/>
</dbReference>
<comment type="similarity">
    <text evidence="1">Belongs to the peptidase A1 family.</text>
</comment>
<dbReference type="InParanoid" id="A0A194XGZ4"/>
<dbReference type="OrthoDB" id="4074350at2759"/>
<keyword evidence="3" id="KW-0812">Transmembrane</keyword>
<evidence type="ECO:0000256" key="1">
    <source>
        <dbReference type="ARBA" id="ARBA00007447"/>
    </source>
</evidence>
<dbReference type="PRINTS" id="PR00792">
    <property type="entry name" value="PEPSIN"/>
</dbReference>
<keyword evidence="6" id="KW-1185">Reference proteome</keyword>
<reference evidence="5 6" key="1">
    <citation type="submission" date="2015-10" db="EMBL/GenBank/DDBJ databases">
        <title>Full genome of DAOMC 229536 Phialocephala scopiformis, a fungal endophyte of spruce producing the potent anti-insectan compound rugulosin.</title>
        <authorList>
            <consortium name="DOE Joint Genome Institute"/>
            <person name="Walker A.K."/>
            <person name="Frasz S.L."/>
            <person name="Seifert K.A."/>
            <person name="Miller J.D."/>
            <person name="Mondo S.J."/>
            <person name="Labutti K."/>
            <person name="Lipzen A."/>
            <person name="Dockter R."/>
            <person name="Kennedy M."/>
            <person name="Grigoriev I.V."/>
            <person name="Spatafora J.W."/>
        </authorList>
    </citation>
    <scope>NUCLEOTIDE SEQUENCE [LARGE SCALE GENOMIC DNA]</scope>
    <source>
        <strain evidence="5 6">CBS 120377</strain>
    </source>
</reference>
<dbReference type="PROSITE" id="PS51767">
    <property type="entry name" value="PEPTIDASE_A1"/>
    <property type="match status" value="1"/>
</dbReference>
<feature type="domain" description="Peptidase A1" evidence="4">
    <location>
        <begin position="31"/>
        <end position="378"/>
    </location>
</feature>
<dbReference type="PANTHER" id="PTHR47966:SF51">
    <property type="entry name" value="BETA-SITE APP-CLEAVING ENZYME, ISOFORM A-RELATED"/>
    <property type="match status" value="1"/>
</dbReference>
<evidence type="ECO:0000313" key="5">
    <source>
        <dbReference type="EMBL" id="KUJ19042.1"/>
    </source>
</evidence>
<dbReference type="InterPro" id="IPR033121">
    <property type="entry name" value="PEPTIDASE_A1"/>
</dbReference>
<protein>
    <submittedName>
        <fullName evidence="5">Acid protease</fullName>
    </submittedName>
</protein>
<name>A0A194XGZ4_MOLSC</name>
<dbReference type="PANTHER" id="PTHR47966">
    <property type="entry name" value="BETA-SITE APP-CLEAVING ENZYME, ISOFORM A-RELATED"/>
    <property type="match status" value="1"/>
</dbReference>
<dbReference type="Proteomes" id="UP000070700">
    <property type="component" value="Unassembled WGS sequence"/>
</dbReference>
<dbReference type="SUPFAM" id="SSF50630">
    <property type="entry name" value="Acid proteases"/>
    <property type="match status" value="1"/>
</dbReference>
<evidence type="ECO:0000313" key="6">
    <source>
        <dbReference type="Proteomes" id="UP000070700"/>
    </source>
</evidence>
<dbReference type="InterPro" id="IPR021109">
    <property type="entry name" value="Peptidase_aspartic_dom_sf"/>
</dbReference>
<evidence type="ECO:0000256" key="3">
    <source>
        <dbReference type="SAM" id="Phobius"/>
    </source>
</evidence>
<dbReference type="RefSeq" id="XP_018073397.1">
    <property type="nucleotide sequence ID" value="XM_018207803.1"/>
</dbReference>
<evidence type="ECO:0000259" key="4">
    <source>
        <dbReference type="PROSITE" id="PS51767"/>
    </source>
</evidence>
<dbReference type="AlphaFoldDB" id="A0A194XGZ4"/>
<keyword evidence="5" id="KW-0378">Hydrolase</keyword>
<dbReference type="Gene3D" id="2.40.70.10">
    <property type="entry name" value="Acid Proteases"/>
    <property type="match status" value="2"/>
</dbReference>
<dbReference type="CDD" id="cd05471">
    <property type="entry name" value="pepsin_like"/>
    <property type="match status" value="1"/>
</dbReference>
<keyword evidence="3" id="KW-1133">Transmembrane helix</keyword>
<dbReference type="Pfam" id="PF00026">
    <property type="entry name" value="Asp"/>
    <property type="match status" value="1"/>
</dbReference>
<keyword evidence="5" id="KW-0645">Protease</keyword>
<dbReference type="GeneID" id="28817529"/>
<gene>
    <name evidence="5" type="ORF">LY89DRAFT_475226</name>
</gene>
<dbReference type="KEGG" id="psco:LY89DRAFT_475226"/>
<dbReference type="EMBL" id="KQ947411">
    <property type="protein sequence ID" value="KUJ19042.1"/>
    <property type="molecule type" value="Genomic_DNA"/>
</dbReference>
<sequence>MSSTVLALSTPTPISVSTSQAWDNDGAGLWSTFVVQVGTPAQDSRVIVSTAGDETWVVLSPGCPSSYGSNCAFNRGGVFSVDNSTSWVNIALYELDLELNLGYTGNGQFGYDTVTLGYPNSGGTQLSKQIVAGLATPDFWLGQFGLDPTPSNFTTLNDPQPSFLWTLRNQSMIPSTSWGYTAGASYRYDKVQGSLTLGGYDTSRFSSNNVTFDFYNDVSRRFLADLRSITYIPTGVSTVTTSTTLMSETISMYIDSTIPYIYLPIDICAKFESAFGLVWDDTDEIYTVNSTAHALLTNTNPSITFTLANTAGQTLDLVLPYAAFDLTASFPVISSGANSTNYFPLKRAANDTQYTLGRAFLQEAYLIADYDRSKFTVAPCVWPSTFTENIVAIYPPGANHNSSNTTVTITHGSSSSTPIGAIVGGVVGGIVLILAAILAYWWFVYKPKHKKSAKLEAPSSTTDVETGLTTGVNVQDRPELDASTQVTELSAWEEAEKKRRAMSEIAGTPLLGHEMDSHAGIGNELDSPQVFEMPAREPVGSELHTPQPSPRQSPILGEGLISPRSQSGGRSPLSLLSRDSSRDPTREYTRNRR</sequence>
<dbReference type="GO" id="GO:0000324">
    <property type="term" value="C:fungal-type vacuole"/>
    <property type="evidence" value="ECO:0007669"/>
    <property type="project" value="TreeGrafter"/>
</dbReference>
<evidence type="ECO:0000256" key="2">
    <source>
        <dbReference type="SAM" id="MobiDB-lite"/>
    </source>
</evidence>
<feature type="compositionally biased region" description="Low complexity" evidence="2">
    <location>
        <begin position="562"/>
        <end position="578"/>
    </location>
</feature>